<feature type="repeat" description="ANK" evidence="1">
    <location>
        <begin position="82"/>
        <end position="103"/>
    </location>
</feature>
<sequence>MDSCEEMNSIIYMDPVLYEAAGAGNINPFENCQTSLDRLLTPDENTILHVYLRNQRRERRSTDFVDKILERCPPLLLQANKKGETPLHLAAKYGHSNAVKVLIGRAKAPHADPESGVTAAKMMLRMTNGEGDTALHEAARNARGHVVELLTKEDPDFSYSANVHGETPLFIAAPAGLGPEHDKVIDSILGNCISVDYGGPNGTIKKILEKEKELTRTTDENGWTPLHYAAYFYDLSSANKLLKRDVSVTYIAEKEMQRTALHIAAIRGNVDVMKVIVSSCPACCDLVDNRGWNAPSLCCGI</sequence>
<reference evidence="2" key="1">
    <citation type="submission" date="2019-03" db="EMBL/GenBank/DDBJ databases">
        <authorList>
            <person name="Mank J."/>
            <person name="Almeida P."/>
        </authorList>
    </citation>
    <scope>NUCLEOTIDE SEQUENCE</scope>
    <source>
        <strain evidence="2">78183</strain>
    </source>
</reference>
<dbReference type="EMBL" id="CAADRP010001646">
    <property type="protein sequence ID" value="VFU46560.1"/>
    <property type="molecule type" value="Genomic_DNA"/>
</dbReference>
<dbReference type="AlphaFoldDB" id="A0A6N2LYH2"/>
<proteinExistence type="predicted"/>
<dbReference type="PROSITE" id="PS50297">
    <property type="entry name" value="ANK_REP_REGION"/>
    <property type="match status" value="1"/>
</dbReference>
<dbReference type="SMART" id="SM00248">
    <property type="entry name" value="ANK"/>
    <property type="match status" value="6"/>
</dbReference>
<evidence type="ECO:0000313" key="2">
    <source>
        <dbReference type="EMBL" id="VFU46560.1"/>
    </source>
</evidence>
<evidence type="ECO:0000256" key="1">
    <source>
        <dbReference type="PROSITE-ProRule" id="PRU00023"/>
    </source>
</evidence>
<dbReference type="InterPro" id="IPR002110">
    <property type="entry name" value="Ankyrin_rpt"/>
</dbReference>
<accession>A0A6N2LYH2</accession>
<dbReference type="Pfam" id="PF12796">
    <property type="entry name" value="Ank_2"/>
    <property type="match status" value="1"/>
</dbReference>
<dbReference type="PROSITE" id="PS50088">
    <property type="entry name" value="ANK_REPEAT"/>
    <property type="match status" value="3"/>
</dbReference>
<dbReference type="PANTHER" id="PTHR24121:SF22">
    <property type="entry name" value="PROTEIN ACCELERATED CELL DEATH 6-LIKE"/>
    <property type="match status" value="1"/>
</dbReference>
<dbReference type="PANTHER" id="PTHR24121">
    <property type="entry name" value="NO MECHANORECEPTOR POTENTIAL C, ISOFORM D-RELATED"/>
    <property type="match status" value="1"/>
</dbReference>
<dbReference type="Gene3D" id="1.25.40.20">
    <property type="entry name" value="Ankyrin repeat-containing domain"/>
    <property type="match status" value="2"/>
</dbReference>
<feature type="repeat" description="ANK" evidence="1">
    <location>
        <begin position="130"/>
        <end position="162"/>
    </location>
</feature>
<dbReference type="InterPro" id="IPR036770">
    <property type="entry name" value="Ankyrin_rpt-contain_sf"/>
</dbReference>
<name>A0A6N2LYH2_SALVM</name>
<feature type="repeat" description="ANK" evidence="1">
    <location>
        <begin position="221"/>
        <end position="253"/>
    </location>
</feature>
<organism evidence="2">
    <name type="scientific">Salix viminalis</name>
    <name type="common">Common osier</name>
    <name type="synonym">Basket willow</name>
    <dbReference type="NCBI Taxonomy" id="40686"/>
    <lineage>
        <taxon>Eukaryota</taxon>
        <taxon>Viridiplantae</taxon>
        <taxon>Streptophyta</taxon>
        <taxon>Embryophyta</taxon>
        <taxon>Tracheophyta</taxon>
        <taxon>Spermatophyta</taxon>
        <taxon>Magnoliopsida</taxon>
        <taxon>eudicotyledons</taxon>
        <taxon>Gunneridae</taxon>
        <taxon>Pentapetalae</taxon>
        <taxon>rosids</taxon>
        <taxon>fabids</taxon>
        <taxon>Malpighiales</taxon>
        <taxon>Salicaceae</taxon>
        <taxon>Saliceae</taxon>
        <taxon>Salix</taxon>
    </lineage>
</organism>
<dbReference type="Pfam" id="PF13857">
    <property type="entry name" value="Ank_5"/>
    <property type="match status" value="1"/>
</dbReference>
<gene>
    <name evidence="2" type="ORF">SVIM_LOCUS295724</name>
</gene>
<dbReference type="Pfam" id="PF00023">
    <property type="entry name" value="Ank"/>
    <property type="match status" value="1"/>
</dbReference>
<dbReference type="SUPFAM" id="SSF48403">
    <property type="entry name" value="Ankyrin repeat"/>
    <property type="match status" value="1"/>
</dbReference>
<protein>
    <submittedName>
        <fullName evidence="2">Uncharacterized protein</fullName>
    </submittedName>
</protein>
<keyword evidence="1" id="KW-0040">ANK repeat</keyword>